<proteinExistence type="predicted"/>
<evidence type="ECO:0000256" key="1">
    <source>
        <dbReference type="SAM" id="MobiDB-lite"/>
    </source>
</evidence>
<dbReference type="OrthoDB" id="10641562at2759"/>
<name>A0A136J0A1_9PEZI</name>
<feature type="signal peptide" evidence="2">
    <location>
        <begin position="1"/>
        <end position="21"/>
    </location>
</feature>
<sequence>MTLSIWIGTLIILTLSIETFAWRGDLLGGRKILDKPREDGGHYRLRLPPRADETATEDAYPLPWSYGYNPPPPPPTPSPSSTLSAFLNSTTSSSDPSTLFSGGPASNAISVKLKFKLHREPRTEPNILLQSLGVWLCVVNIAAIVPEFICSRDDGSGEGEGTIAPVTITIPVTGGSGNGSSWLTTTLTKPTTLTLPVIIGNGTTSWTVTTIIGGGGIGTGADPSTIASTDAVTGSAPSISATLVTPGTASKSGSASSESHPSLKLARLFFSSNVTVLTQHNFSKSQRDKCFPHDILIYKVNNGLEAVNLCCLEESRRSDSLSWIEYRFYECHICRYLLFRVDAEQNGVGARISSGQLDFGPVFFQRVECLRWFTNAVGHVAVSDSLNCSKCDLSSLNCKRLVCLQHESDHFSGGDFLNENQCHFYHIHSKCVRCLKRDSIVIVVSDRQQHRLYHIRKCHKLHSDLQQRACDRDFDGHEQCHHYVAKYSELGCRLLGHYSDCLHGFVVRPRDGHWEPILV</sequence>
<feature type="compositionally biased region" description="Pro residues" evidence="1">
    <location>
        <begin position="69"/>
        <end position="78"/>
    </location>
</feature>
<feature type="region of interest" description="Disordered" evidence="1">
    <location>
        <begin position="62"/>
        <end position="90"/>
    </location>
</feature>
<evidence type="ECO:0000313" key="3">
    <source>
        <dbReference type="EMBL" id="KXJ90553.1"/>
    </source>
</evidence>
<evidence type="ECO:0000256" key="2">
    <source>
        <dbReference type="SAM" id="SignalP"/>
    </source>
</evidence>
<evidence type="ECO:0008006" key="5">
    <source>
        <dbReference type="Google" id="ProtNLM"/>
    </source>
</evidence>
<organism evidence="3 4">
    <name type="scientific">Microdochium bolleyi</name>
    <dbReference type="NCBI Taxonomy" id="196109"/>
    <lineage>
        <taxon>Eukaryota</taxon>
        <taxon>Fungi</taxon>
        <taxon>Dikarya</taxon>
        <taxon>Ascomycota</taxon>
        <taxon>Pezizomycotina</taxon>
        <taxon>Sordariomycetes</taxon>
        <taxon>Xylariomycetidae</taxon>
        <taxon>Xylariales</taxon>
        <taxon>Microdochiaceae</taxon>
        <taxon>Microdochium</taxon>
    </lineage>
</organism>
<protein>
    <recommendedName>
        <fullName evidence="5">C2H2-type domain-containing protein</fullName>
    </recommendedName>
</protein>
<keyword evidence="4" id="KW-1185">Reference proteome</keyword>
<feature type="chain" id="PRO_5007293342" description="C2H2-type domain-containing protein" evidence="2">
    <location>
        <begin position="22"/>
        <end position="519"/>
    </location>
</feature>
<reference evidence="4" key="1">
    <citation type="submission" date="2016-02" db="EMBL/GenBank/DDBJ databases">
        <title>Draft genome sequence of Microdochium bolleyi, a fungal endophyte of beachgrass.</title>
        <authorList>
            <consortium name="DOE Joint Genome Institute"/>
            <person name="David A.S."/>
            <person name="May G."/>
            <person name="Haridas S."/>
            <person name="Lim J."/>
            <person name="Wang M."/>
            <person name="Labutti K."/>
            <person name="Lipzen A."/>
            <person name="Barry K."/>
            <person name="Grigoriev I.V."/>
        </authorList>
    </citation>
    <scope>NUCLEOTIDE SEQUENCE [LARGE SCALE GENOMIC DNA]</scope>
    <source>
        <strain evidence="4">J235TASD1</strain>
    </source>
</reference>
<dbReference type="Proteomes" id="UP000070501">
    <property type="component" value="Unassembled WGS sequence"/>
</dbReference>
<gene>
    <name evidence="3" type="ORF">Micbo1qcDRAFT_176336</name>
</gene>
<evidence type="ECO:0000313" key="4">
    <source>
        <dbReference type="Proteomes" id="UP000070501"/>
    </source>
</evidence>
<dbReference type="AlphaFoldDB" id="A0A136J0A1"/>
<keyword evidence="2" id="KW-0732">Signal</keyword>
<dbReference type="InParanoid" id="A0A136J0A1"/>
<accession>A0A136J0A1</accession>
<dbReference type="EMBL" id="KQ964252">
    <property type="protein sequence ID" value="KXJ90553.1"/>
    <property type="molecule type" value="Genomic_DNA"/>
</dbReference>